<evidence type="ECO:0000256" key="3">
    <source>
        <dbReference type="ARBA" id="ARBA00023315"/>
    </source>
</evidence>
<organism evidence="5 6">
    <name type="scientific">Streptomyces litchfieldiae</name>
    <dbReference type="NCBI Taxonomy" id="3075543"/>
    <lineage>
        <taxon>Bacteria</taxon>
        <taxon>Bacillati</taxon>
        <taxon>Actinomycetota</taxon>
        <taxon>Actinomycetes</taxon>
        <taxon>Kitasatosporales</taxon>
        <taxon>Streptomycetaceae</taxon>
        <taxon>Streptomyces</taxon>
    </lineage>
</organism>
<proteinExistence type="predicted"/>
<name>A0ABU2N0Y3_9ACTN</name>
<dbReference type="InterPro" id="IPR013747">
    <property type="entry name" value="ACP_syn_III_C"/>
</dbReference>
<dbReference type="Pfam" id="PF08541">
    <property type="entry name" value="ACP_syn_III_C"/>
    <property type="match status" value="1"/>
</dbReference>
<evidence type="ECO:0000259" key="4">
    <source>
        <dbReference type="PROSITE" id="PS50943"/>
    </source>
</evidence>
<keyword evidence="6" id="KW-1185">Reference proteome</keyword>
<keyword evidence="2" id="KW-0808">Transferase</keyword>
<dbReference type="CDD" id="cd00093">
    <property type="entry name" value="HTH_XRE"/>
    <property type="match status" value="1"/>
</dbReference>
<dbReference type="Pfam" id="PF08545">
    <property type="entry name" value="ACP_syn_III"/>
    <property type="match status" value="1"/>
</dbReference>
<reference evidence="6" key="1">
    <citation type="submission" date="2023-07" db="EMBL/GenBank/DDBJ databases">
        <title>30 novel species of actinomycetes from the DSMZ collection.</title>
        <authorList>
            <person name="Nouioui I."/>
        </authorList>
    </citation>
    <scope>NUCLEOTIDE SEQUENCE [LARGE SCALE GENOMIC DNA]</scope>
    <source>
        <strain evidence="6">DSM 44938</strain>
    </source>
</reference>
<dbReference type="Gene3D" id="3.40.47.10">
    <property type="match status" value="2"/>
</dbReference>
<dbReference type="PANTHER" id="PTHR34069">
    <property type="entry name" value="3-OXOACYL-[ACYL-CARRIER-PROTEIN] SYNTHASE 3"/>
    <property type="match status" value="1"/>
</dbReference>
<keyword evidence="3" id="KW-0012">Acyltransferase</keyword>
<dbReference type="Pfam" id="PF01381">
    <property type="entry name" value="HTH_3"/>
    <property type="match status" value="1"/>
</dbReference>
<dbReference type="PROSITE" id="PS50943">
    <property type="entry name" value="HTH_CROC1"/>
    <property type="match status" value="1"/>
</dbReference>
<dbReference type="PANTHER" id="PTHR34069:SF2">
    <property type="entry name" value="BETA-KETOACYL-[ACYL-CARRIER-PROTEIN] SYNTHASE III"/>
    <property type="match status" value="1"/>
</dbReference>
<evidence type="ECO:0000256" key="2">
    <source>
        <dbReference type="ARBA" id="ARBA00022679"/>
    </source>
</evidence>
<sequence>MALTETSAEPGALIREWRRRRKLSQLELAERAEVSARHLSFVENGRARPSRGLLLRLSDHLGVPVQHRSTLLVAAGYAPLRPPPGRAAVLEGIGGHLPPPAGESADTCELAVAAGRRALASSGSVAAGAVVLATATPDAAAPTAPRVAARLGLGGVAAFDVAAVCSGFLYGLASAAGLVTSGAAERVLLVAADRAAAGAPGGAAAVVLRAGHAREAGAVGRVVLGSDGEQDERADADASRHTAERVYAASLEALDTAGWSARDIDQLAAPRGDVAKVLREVAERLCVPPERRLPPAGDGSPTGAAAVPLLLARAAAEGALGAGHRVLLAAFGDGLTWGATALRWPRVRSQWG</sequence>
<dbReference type="InterPro" id="IPR016039">
    <property type="entry name" value="Thiolase-like"/>
</dbReference>
<dbReference type="EMBL" id="JAVREL010000020">
    <property type="protein sequence ID" value="MDT0346419.1"/>
    <property type="molecule type" value="Genomic_DNA"/>
</dbReference>
<evidence type="ECO:0000256" key="1">
    <source>
        <dbReference type="ARBA" id="ARBA00022490"/>
    </source>
</evidence>
<evidence type="ECO:0000313" key="6">
    <source>
        <dbReference type="Proteomes" id="UP001183246"/>
    </source>
</evidence>
<dbReference type="InterPro" id="IPR001387">
    <property type="entry name" value="Cro/C1-type_HTH"/>
</dbReference>
<dbReference type="RefSeq" id="WP_311707544.1">
    <property type="nucleotide sequence ID" value="NZ_JAVREL010000020.1"/>
</dbReference>
<accession>A0ABU2N0Y3</accession>
<evidence type="ECO:0000313" key="5">
    <source>
        <dbReference type="EMBL" id="MDT0346419.1"/>
    </source>
</evidence>
<dbReference type="SUPFAM" id="SSF47413">
    <property type="entry name" value="lambda repressor-like DNA-binding domains"/>
    <property type="match status" value="1"/>
</dbReference>
<feature type="domain" description="HTH cro/C1-type" evidence="4">
    <location>
        <begin position="14"/>
        <end position="68"/>
    </location>
</feature>
<keyword evidence="1" id="KW-0963">Cytoplasm</keyword>
<dbReference type="Proteomes" id="UP001183246">
    <property type="component" value="Unassembled WGS sequence"/>
</dbReference>
<dbReference type="InterPro" id="IPR010982">
    <property type="entry name" value="Lambda_DNA-bd_dom_sf"/>
</dbReference>
<gene>
    <name evidence="5" type="ORF">RM590_28100</name>
</gene>
<dbReference type="SUPFAM" id="SSF53901">
    <property type="entry name" value="Thiolase-like"/>
    <property type="match status" value="1"/>
</dbReference>
<dbReference type="Gene3D" id="1.10.260.40">
    <property type="entry name" value="lambda repressor-like DNA-binding domains"/>
    <property type="match status" value="1"/>
</dbReference>
<protein>
    <submittedName>
        <fullName evidence="5">3-oxoacyl-[acyl-carrier-protein] synthase III C-terminal domain-containing protein</fullName>
    </submittedName>
</protein>
<comment type="caution">
    <text evidence="5">The sequence shown here is derived from an EMBL/GenBank/DDBJ whole genome shotgun (WGS) entry which is preliminary data.</text>
</comment>
<dbReference type="InterPro" id="IPR013751">
    <property type="entry name" value="ACP_syn_III_N"/>
</dbReference>
<dbReference type="SMART" id="SM00530">
    <property type="entry name" value="HTH_XRE"/>
    <property type="match status" value="1"/>
</dbReference>